<gene>
    <name evidence="2" type="ORF">F8153_02380</name>
</gene>
<feature type="domain" description="EAL" evidence="1">
    <location>
        <begin position="6"/>
        <end position="256"/>
    </location>
</feature>
<protein>
    <submittedName>
        <fullName evidence="2">EAL domain-containing protein</fullName>
    </submittedName>
</protein>
<organism evidence="2 3">
    <name type="scientific">Alkaliphilus serpentinus</name>
    <dbReference type="NCBI Taxonomy" id="1482731"/>
    <lineage>
        <taxon>Bacteria</taxon>
        <taxon>Bacillati</taxon>
        <taxon>Bacillota</taxon>
        <taxon>Clostridia</taxon>
        <taxon>Peptostreptococcales</taxon>
        <taxon>Natronincolaceae</taxon>
        <taxon>Alkaliphilus</taxon>
    </lineage>
</organism>
<dbReference type="RefSeq" id="WP_151864753.1">
    <property type="nucleotide sequence ID" value="NZ_WBZB01000008.1"/>
</dbReference>
<evidence type="ECO:0000313" key="3">
    <source>
        <dbReference type="Proteomes" id="UP000465601"/>
    </source>
</evidence>
<dbReference type="InterPro" id="IPR050706">
    <property type="entry name" value="Cyclic-di-GMP_PDE-like"/>
</dbReference>
<dbReference type="InterPro" id="IPR001633">
    <property type="entry name" value="EAL_dom"/>
</dbReference>
<sequence length="408" mass="47155">MLKKLNQDYRNEFFGILLNKSISTNFQPIISLVNGEIIGYEALTRGPEDSPLHYPDRLFEAAKRYNKVWELDLLCRITAIERAKDVIGDKFLFINIDADIIKDPEFKKGFTKEYLKAYNISPKSIIFEITEHTAITDYKSFKNVIENYRSQGYRVAVDDAGDGYAGLRMLSEIRPNFIKIDMELIRNIDKDMLKRELLKSIQRFVEATNLKIIAEGIETYDELRTLIDIGIEYGQGYYIQRPSPSFIKLNEDVMETIIKINNTKSLLRANSRNLRIGDYCRMDKALQDFETASKADELFKANTNLQGIVVMKDQKAVGLIMRNQFYQHLSADKEKEEGTFYSSNLHEFMDSNPLMVEAEELLSNVCRRALSRDENQVYDYVIINDRGYYKGVIPFGGLMDALLGIINY</sequence>
<reference evidence="2 3" key="1">
    <citation type="submission" date="2019-10" db="EMBL/GenBank/DDBJ databases">
        <title>Alkaliphilus serpentinus sp. nov. and Alkaliphilus pronyensis sp. nov., two novel anaerobic alkaliphilic species isolated from the serpentinized-hosted hydrothermal field of the Prony Bay (New Caledonia).</title>
        <authorList>
            <person name="Postec A."/>
        </authorList>
    </citation>
    <scope>NUCLEOTIDE SEQUENCE [LARGE SCALE GENOMIC DNA]</scope>
    <source>
        <strain evidence="2 3">LacT</strain>
    </source>
</reference>
<dbReference type="CDD" id="cd01948">
    <property type="entry name" value="EAL"/>
    <property type="match status" value="1"/>
</dbReference>
<evidence type="ECO:0000259" key="1">
    <source>
        <dbReference type="PROSITE" id="PS50883"/>
    </source>
</evidence>
<dbReference type="PROSITE" id="PS50883">
    <property type="entry name" value="EAL"/>
    <property type="match status" value="1"/>
</dbReference>
<keyword evidence="3" id="KW-1185">Reference proteome</keyword>
<accession>A0A833HQX2</accession>
<dbReference type="GO" id="GO:0071111">
    <property type="term" value="F:cyclic-guanylate-specific phosphodiesterase activity"/>
    <property type="evidence" value="ECO:0007669"/>
    <property type="project" value="InterPro"/>
</dbReference>
<dbReference type="Gene3D" id="3.20.20.450">
    <property type="entry name" value="EAL domain"/>
    <property type="match status" value="1"/>
</dbReference>
<dbReference type="EMBL" id="WBZB01000008">
    <property type="protein sequence ID" value="KAB3532503.1"/>
    <property type="molecule type" value="Genomic_DNA"/>
</dbReference>
<dbReference type="SUPFAM" id="SSF141868">
    <property type="entry name" value="EAL domain-like"/>
    <property type="match status" value="1"/>
</dbReference>
<dbReference type="Pfam" id="PF00563">
    <property type="entry name" value="EAL"/>
    <property type="match status" value="1"/>
</dbReference>
<dbReference type="Proteomes" id="UP000465601">
    <property type="component" value="Unassembled WGS sequence"/>
</dbReference>
<dbReference type="PANTHER" id="PTHR33121:SF76">
    <property type="entry name" value="SIGNALING PROTEIN"/>
    <property type="match status" value="1"/>
</dbReference>
<dbReference type="InterPro" id="IPR046342">
    <property type="entry name" value="CBS_dom_sf"/>
</dbReference>
<name>A0A833HQX2_9FIRM</name>
<dbReference type="SUPFAM" id="SSF54631">
    <property type="entry name" value="CBS-domain pair"/>
    <property type="match status" value="1"/>
</dbReference>
<dbReference type="SMART" id="SM00052">
    <property type="entry name" value="EAL"/>
    <property type="match status" value="1"/>
</dbReference>
<dbReference type="AlphaFoldDB" id="A0A833HQX2"/>
<proteinExistence type="predicted"/>
<dbReference type="PANTHER" id="PTHR33121">
    <property type="entry name" value="CYCLIC DI-GMP PHOSPHODIESTERASE PDEF"/>
    <property type="match status" value="1"/>
</dbReference>
<dbReference type="InterPro" id="IPR035919">
    <property type="entry name" value="EAL_sf"/>
</dbReference>
<dbReference type="OrthoDB" id="9813903at2"/>
<evidence type="ECO:0000313" key="2">
    <source>
        <dbReference type="EMBL" id="KAB3532503.1"/>
    </source>
</evidence>
<comment type="caution">
    <text evidence="2">The sequence shown here is derived from an EMBL/GenBank/DDBJ whole genome shotgun (WGS) entry which is preliminary data.</text>
</comment>